<accession>A0ABD0NID5</accession>
<sequence>TSSLTTPCPWGHQIQKSGEVTAGGPKPFTAAFFTTVDGAEERSYSKLPPLEEAVAAHLCPPSPLGLMAHAVHPSNPCKITSALANRAYAEAAQTGLSLHASILANCKRLSKSCAQQPTWLCVQQKHQY</sequence>
<dbReference type="EMBL" id="JAMKFB020000022">
    <property type="protein sequence ID" value="KAL0161454.1"/>
    <property type="molecule type" value="Genomic_DNA"/>
</dbReference>
<gene>
    <name evidence="1" type="ORF">M9458_045179</name>
</gene>
<name>A0ABD0NID5_CIRMR</name>
<proteinExistence type="predicted"/>
<keyword evidence="2" id="KW-1185">Reference proteome</keyword>
<dbReference type="Proteomes" id="UP001529510">
    <property type="component" value="Unassembled WGS sequence"/>
</dbReference>
<dbReference type="AlphaFoldDB" id="A0ABD0NID5"/>
<evidence type="ECO:0000313" key="2">
    <source>
        <dbReference type="Proteomes" id="UP001529510"/>
    </source>
</evidence>
<feature type="non-terminal residue" evidence="1">
    <location>
        <position position="1"/>
    </location>
</feature>
<evidence type="ECO:0000313" key="1">
    <source>
        <dbReference type="EMBL" id="KAL0161454.1"/>
    </source>
</evidence>
<feature type="non-terminal residue" evidence="1">
    <location>
        <position position="128"/>
    </location>
</feature>
<organism evidence="1 2">
    <name type="scientific">Cirrhinus mrigala</name>
    <name type="common">Mrigala</name>
    <dbReference type="NCBI Taxonomy" id="683832"/>
    <lineage>
        <taxon>Eukaryota</taxon>
        <taxon>Metazoa</taxon>
        <taxon>Chordata</taxon>
        <taxon>Craniata</taxon>
        <taxon>Vertebrata</taxon>
        <taxon>Euteleostomi</taxon>
        <taxon>Actinopterygii</taxon>
        <taxon>Neopterygii</taxon>
        <taxon>Teleostei</taxon>
        <taxon>Ostariophysi</taxon>
        <taxon>Cypriniformes</taxon>
        <taxon>Cyprinidae</taxon>
        <taxon>Labeoninae</taxon>
        <taxon>Labeonini</taxon>
        <taxon>Cirrhinus</taxon>
    </lineage>
</organism>
<protein>
    <submittedName>
        <fullName evidence="1">Uncharacterized protein</fullName>
    </submittedName>
</protein>
<comment type="caution">
    <text evidence="1">The sequence shown here is derived from an EMBL/GenBank/DDBJ whole genome shotgun (WGS) entry which is preliminary data.</text>
</comment>
<reference evidence="1 2" key="1">
    <citation type="submission" date="2024-05" db="EMBL/GenBank/DDBJ databases">
        <title>Genome sequencing and assembly of Indian major carp, Cirrhinus mrigala (Hamilton, 1822).</title>
        <authorList>
            <person name="Mohindra V."/>
            <person name="Chowdhury L.M."/>
            <person name="Lal K."/>
            <person name="Jena J.K."/>
        </authorList>
    </citation>
    <scope>NUCLEOTIDE SEQUENCE [LARGE SCALE GENOMIC DNA]</scope>
    <source>
        <strain evidence="1">CM1030</strain>
        <tissue evidence="1">Blood</tissue>
    </source>
</reference>